<dbReference type="AlphaFoldDB" id="A0A9P1BSZ3"/>
<reference evidence="2" key="2">
    <citation type="submission" date="2024-04" db="EMBL/GenBank/DDBJ databases">
        <authorList>
            <person name="Chen Y."/>
            <person name="Shah S."/>
            <person name="Dougan E. K."/>
            <person name="Thang M."/>
            <person name="Chan C."/>
        </authorList>
    </citation>
    <scope>NUCLEOTIDE SEQUENCE [LARGE SCALE GENOMIC DNA]</scope>
</reference>
<dbReference type="Gene3D" id="3.40.50.150">
    <property type="entry name" value="Vaccinia Virus protein VP39"/>
    <property type="match status" value="1"/>
</dbReference>
<evidence type="ECO:0000313" key="2">
    <source>
        <dbReference type="EMBL" id="CAL1131263.1"/>
    </source>
</evidence>
<comment type="caution">
    <text evidence="1">The sequence shown here is derived from an EMBL/GenBank/DDBJ whole genome shotgun (WGS) entry which is preliminary data.</text>
</comment>
<dbReference type="EMBL" id="CAMXCT030000371">
    <property type="protein sequence ID" value="CAL4765200.1"/>
    <property type="molecule type" value="Genomic_DNA"/>
</dbReference>
<evidence type="ECO:0000313" key="3">
    <source>
        <dbReference type="Proteomes" id="UP001152797"/>
    </source>
</evidence>
<reference evidence="1" key="1">
    <citation type="submission" date="2022-10" db="EMBL/GenBank/DDBJ databases">
        <authorList>
            <person name="Chen Y."/>
            <person name="Dougan E. K."/>
            <person name="Chan C."/>
            <person name="Rhodes N."/>
            <person name="Thang M."/>
        </authorList>
    </citation>
    <scope>NUCLEOTIDE SEQUENCE</scope>
</reference>
<dbReference type="Proteomes" id="UP001152797">
    <property type="component" value="Unassembled WGS sequence"/>
</dbReference>
<proteinExistence type="predicted"/>
<name>A0A9P1BSZ3_9DINO</name>
<evidence type="ECO:0000313" key="1">
    <source>
        <dbReference type="EMBL" id="CAI3977888.1"/>
    </source>
</evidence>
<organism evidence="1">
    <name type="scientific">Cladocopium goreaui</name>
    <dbReference type="NCBI Taxonomy" id="2562237"/>
    <lineage>
        <taxon>Eukaryota</taxon>
        <taxon>Sar</taxon>
        <taxon>Alveolata</taxon>
        <taxon>Dinophyceae</taxon>
        <taxon>Suessiales</taxon>
        <taxon>Symbiodiniaceae</taxon>
        <taxon>Cladocopium</taxon>
    </lineage>
</organism>
<sequence length="139" mass="15142">MAAEYCGGISFERLEVRTEDLLDTGVEVPKGESLAVLVLDVHVDGGDWGDGRLPEELEKKEVWLSLLSRLAPGGRMVVNLGSTTQGVEAFMGALLGARDAADELEVEDVSEMRNGNLMLLFGPLLVERWQAICSGRLQR</sequence>
<dbReference type="EMBL" id="CAMXCT020000371">
    <property type="protein sequence ID" value="CAL1131263.1"/>
    <property type="molecule type" value="Genomic_DNA"/>
</dbReference>
<dbReference type="EMBL" id="CAMXCT010000371">
    <property type="protein sequence ID" value="CAI3977888.1"/>
    <property type="molecule type" value="Genomic_DNA"/>
</dbReference>
<gene>
    <name evidence="1" type="ORF">C1SCF055_LOCUS5987</name>
</gene>
<protein>
    <submittedName>
        <fullName evidence="1">Uncharacterized protein</fullName>
    </submittedName>
</protein>
<dbReference type="InterPro" id="IPR029063">
    <property type="entry name" value="SAM-dependent_MTases_sf"/>
</dbReference>
<keyword evidence="3" id="KW-1185">Reference proteome</keyword>
<feature type="non-terminal residue" evidence="1">
    <location>
        <position position="139"/>
    </location>
</feature>
<accession>A0A9P1BSZ3</accession>